<proteinExistence type="predicted"/>
<protein>
    <submittedName>
        <fullName evidence="2">Uncharacterized protein</fullName>
    </submittedName>
</protein>
<sequence>MYYCHYTLLHLHHLNETSFSADVSLSESLSVLAELEEATDTVLGRRIWPFTDVAVVVAGLMLLFASTFSLPATEDPVLLLVFMVTSEVVLLLVLLVAELEDTVLGKEW</sequence>
<evidence type="ECO:0000313" key="2">
    <source>
        <dbReference type="EnsemblMetazoa" id="AMEC006792-PA"/>
    </source>
</evidence>
<dbReference type="VEuPathDB" id="VectorBase:AMEC006792"/>
<keyword evidence="1" id="KW-0812">Transmembrane</keyword>
<feature type="transmembrane region" description="Helical" evidence="1">
    <location>
        <begin position="47"/>
        <end position="65"/>
    </location>
</feature>
<dbReference type="AlphaFoldDB" id="A0A182TR13"/>
<keyword evidence="1" id="KW-0472">Membrane</keyword>
<reference evidence="3" key="1">
    <citation type="submission" date="2014-01" db="EMBL/GenBank/DDBJ databases">
        <title>The Genome Sequence of Anopheles melas CM1001059_A (V2).</title>
        <authorList>
            <consortium name="The Broad Institute Genomics Platform"/>
            <person name="Neafsey D.E."/>
            <person name="Besansky N."/>
            <person name="Howell P."/>
            <person name="Walton C."/>
            <person name="Young S.K."/>
            <person name="Zeng Q."/>
            <person name="Gargeya S."/>
            <person name="Fitzgerald M."/>
            <person name="Haas B."/>
            <person name="Abouelleil A."/>
            <person name="Allen A.W."/>
            <person name="Alvarado L."/>
            <person name="Arachchi H.M."/>
            <person name="Berlin A.M."/>
            <person name="Chapman S.B."/>
            <person name="Gainer-Dewar J."/>
            <person name="Goldberg J."/>
            <person name="Griggs A."/>
            <person name="Gujja S."/>
            <person name="Hansen M."/>
            <person name="Howarth C."/>
            <person name="Imamovic A."/>
            <person name="Ireland A."/>
            <person name="Larimer J."/>
            <person name="McCowan C."/>
            <person name="Murphy C."/>
            <person name="Pearson M."/>
            <person name="Poon T.W."/>
            <person name="Priest M."/>
            <person name="Roberts A."/>
            <person name="Saif S."/>
            <person name="Shea T."/>
            <person name="Sisk P."/>
            <person name="Sykes S."/>
            <person name="Wortman J."/>
            <person name="Nusbaum C."/>
            <person name="Birren B."/>
        </authorList>
    </citation>
    <scope>NUCLEOTIDE SEQUENCE [LARGE SCALE GENOMIC DNA]</scope>
    <source>
        <strain evidence="3">CM1001059</strain>
    </source>
</reference>
<keyword evidence="3" id="KW-1185">Reference proteome</keyword>
<keyword evidence="1" id="KW-1133">Transmembrane helix</keyword>
<dbReference type="EnsemblMetazoa" id="AMEC006792-RA">
    <property type="protein sequence ID" value="AMEC006792-PA"/>
    <property type="gene ID" value="AMEC006792"/>
</dbReference>
<accession>A0A182TR13</accession>
<evidence type="ECO:0000313" key="3">
    <source>
        <dbReference type="Proteomes" id="UP000075902"/>
    </source>
</evidence>
<dbReference type="Proteomes" id="UP000075902">
    <property type="component" value="Unassembled WGS sequence"/>
</dbReference>
<feature type="transmembrane region" description="Helical" evidence="1">
    <location>
        <begin position="77"/>
        <end position="97"/>
    </location>
</feature>
<organism evidence="2 3">
    <name type="scientific">Anopheles melas</name>
    <dbReference type="NCBI Taxonomy" id="34690"/>
    <lineage>
        <taxon>Eukaryota</taxon>
        <taxon>Metazoa</taxon>
        <taxon>Ecdysozoa</taxon>
        <taxon>Arthropoda</taxon>
        <taxon>Hexapoda</taxon>
        <taxon>Insecta</taxon>
        <taxon>Pterygota</taxon>
        <taxon>Neoptera</taxon>
        <taxon>Endopterygota</taxon>
        <taxon>Diptera</taxon>
        <taxon>Nematocera</taxon>
        <taxon>Culicoidea</taxon>
        <taxon>Culicidae</taxon>
        <taxon>Anophelinae</taxon>
        <taxon>Anopheles</taxon>
    </lineage>
</organism>
<evidence type="ECO:0000256" key="1">
    <source>
        <dbReference type="SAM" id="Phobius"/>
    </source>
</evidence>
<name>A0A182TR13_9DIPT</name>
<reference evidence="2" key="2">
    <citation type="submission" date="2020-05" db="UniProtKB">
        <authorList>
            <consortium name="EnsemblMetazoa"/>
        </authorList>
    </citation>
    <scope>IDENTIFICATION</scope>
    <source>
        <strain evidence="2">CM1001059</strain>
    </source>
</reference>